<feature type="compositionally biased region" description="Basic and acidic residues" evidence="1">
    <location>
        <begin position="61"/>
        <end position="70"/>
    </location>
</feature>
<gene>
    <name evidence="2" type="ORF">TCLT_LOCUS9447</name>
</gene>
<feature type="compositionally biased region" description="Basic residues" evidence="1">
    <location>
        <begin position="230"/>
        <end position="250"/>
    </location>
</feature>
<feature type="region of interest" description="Disordered" evidence="1">
    <location>
        <begin position="29"/>
        <end position="70"/>
    </location>
</feature>
<feature type="compositionally biased region" description="Low complexity" evidence="1">
    <location>
        <begin position="251"/>
        <end position="270"/>
    </location>
</feature>
<dbReference type="WBParaSite" id="TCLT_0000945801-mRNA-1">
    <property type="protein sequence ID" value="TCLT_0000945801-mRNA-1"/>
    <property type="gene ID" value="TCLT_0000945801"/>
</dbReference>
<dbReference type="OrthoDB" id="5865792at2759"/>
<protein>
    <submittedName>
        <fullName evidence="4">RRM domain-containing protein</fullName>
    </submittedName>
</protein>
<feature type="region of interest" description="Disordered" evidence="1">
    <location>
        <begin position="230"/>
        <end position="317"/>
    </location>
</feature>
<dbReference type="OMA" id="WDQMVEG"/>
<dbReference type="Proteomes" id="UP000276776">
    <property type="component" value="Unassembled WGS sequence"/>
</dbReference>
<organism evidence="4">
    <name type="scientific">Thelazia callipaeda</name>
    <name type="common">Oriental eyeworm</name>
    <name type="synonym">Parasitic nematode</name>
    <dbReference type="NCBI Taxonomy" id="103827"/>
    <lineage>
        <taxon>Eukaryota</taxon>
        <taxon>Metazoa</taxon>
        <taxon>Ecdysozoa</taxon>
        <taxon>Nematoda</taxon>
        <taxon>Chromadorea</taxon>
        <taxon>Rhabditida</taxon>
        <taxon>Spirurina</taxon>
        <taxon>Spiruromorpha</taxon>
        <taxon>Thelazioidea</taxon>
        <taxon>Thelaziidae</taxon>
        <taxon>Thelazia</taxon>
    </lineage>
</organism>
<evidence type="ECO:0000313" key="3">
    <source>
        <dbReference type="Proteomes" id="UP000276776"/>
    </source>
</evidence>
<dbReference type="AlphaFoldDB" id="A0A0N5D8M2"/>
<name>A0A0N5D8M2_THECL</name>
<reference evidence="2 3" key="2">
    <citation type="submission" date="2018-11" db="EMBL/GenBank/DDBJ databases">
        <authorList>
            <consortium name="Pathogen Informatics"/>
        </authorList>
    </citation>
    <scope>NUCLEOTIDE SEQUENCE [LARGE SCALE GENOMIC DNA]</scope>
</reference>
<evidence type="ECO:0000313" key="2">
    <source>
        <dbReference type="EMBL" id="VDN07078.1"/>
    </source>
</evidence>
<keyword evidence="3" id="KW-1185">Reference proteome</keyword>
<evidence type="ECO:0000256" key="1">
    <source>
        <dbReference type="SAM" id="MobiDB-lite"/>
    </source>
</evidence>
<dbReference type="EMBL" id="UYYF01004800">
    <property type="protein sequence ID" value="VDN07078.1"/>
    <property type="molecule type" value="Genomic_DNA"/>
</dbReference>
<accession>A0A0N5D8M2</accession>
<feature type="compositionally biased region" description="Basic residues" evidence="1">
    <location>
        <begin position="271"/>
        <end position="284"/>
    </location>
</feature>
<feature type="compositionally biased region" description="Acidic residues" evidence="1">
    <location>
        <begin position="29"/>
        <end position="39"/>
    </location>
</feature>
<feature type="compositionally biased region" description="Acidic residues" evidence="1">
    <location>
        <begin position="50"/>
        <end position="60"/>
    </location>
</feature>
<sequence length="598" mass="68258">MDEDELFLDSASTFDAGNLSEMDELAILGDEDIQDDESVREESGLHHEETEELDYDEDLETEKTPRLSKFSSERIKSVNSEKNSFATTKERLVKSGTPTAARTPKVFINPHHKNVIRPRASASLNLPLPWEAPIAMCNIASIRPPVVLPPPNNVLMLPQPLPFPVSGSYWIVPSSSADFSRPPPQIMPLPNYSTPPPLIVPNQFVVESVGSIPSVGQWDQMVEGFLRRTTARSRSRFSRSPRSSRSRSRSRSYSSHSSSSTVSSRSSSRSPYRRVHSRNHRSSSRRPFSYRSRPEINETIRRHPGDRLRQSTDNRKDSMFYSERSRNELNDITKQEKTIECAKAIGLDYDYLHKLEEQKKMREEILRRKEERRIQSVRRRDPLTVTDEKIVRNVSHAANFNDRRIDRDRGIDEGHSRKRECDDKIRKISSIKNGTKGPERGADIGIVQKSLRRNLPICVEKMASGGINISNVSRRNESAMLLNDSGKEVAANKMIASRYTERESDQQVEGMRKKRAYLVVVVNSLNLAPISVDRIRIIAETIGSTKKVWKSSENTVSLIFEQHESAKKFMFQYNNRVIHGVQFAVTLQKLFANISELR</sequence>
<feature type="compositionally biased region" description="Basic and acidic residues" evidence="1">
    <location>
        <begin position="40"/>
        <end position="49"/>
    </location>
</feature>
<reference evidence="4" key="1">
    <citation type="submission" date="2017-02" db="UniProtKB">
        <authorList>
            <consortium name="WormBaseParasite"/>
        </authorList>
    </citation>
    <scope>IDENTIFICATION</scope>
</reference>
<proteinExistence type="predicted"/>
<feature type="compositionally biased region" description="Basic and acidic residues" evidence="1">
    <location>
        <begin position="292"/>
        <end position="317"/>
    </location>
</feature>
<evidence type="ECO:0000313" key="4">
    <source>
        <dbReference type="WBParaSite" id="TCLT_0000945801-mRNA-1"/>
    </source>
</evidence>